<dbReference type="EMBL" id="AM286690">
    <property type="protein sequence ID" value="CAL15684.1"/>
    <property type="molecule type" value="Genomic_DNA"/>
</dbReference>
<dbReference type="KEGG" id="abo:ABO_0236"/>
<evidence type="ECO:0000313" key="1">
    <source>
        <dbReference type="EMBL" id="CAL15684.1"/>
    </source>
</evidence>
<gene>
    <name evidence="1" type="ordered locus">ABO_0236</name>
</gene>
<evidence type="ECO:0008006" key="3">
    <source>
        <dbReference type="Google" id="ProtNLM"/>
    </source>
</evidence>
<dbReference type="InterPro" id="IPR021783">
    <property type="entry name" value="DUF3348"/>
</dbReference>
<reference evidence="1 2" key="1">
    <citation type="journal article" date="2006" name="Nat. Biotechnol.">
        <title>Genome sequence of the ubiquitous hydrocarbon-degrading marine bacterium Alcanivorax borkumensis.</title>
        <authorList>
            <person name="Schneiker S."/>
            <person name="Martins dos Santos V.A.P."/>
            <person name="Bartels D."/>
            <person name="Bekel T."/>
            <person name="Brecht M."/>
            <person name="Buhrmester J."/>
            <person name="Chernikova T.N."/>
            <person name="Denaro R."/>
            <person name="Ferrer M."/>
            <person name="Gertler C."/>
            <person name="Goesmann A."/>
            <person name="Golyshina O.V."/>
            <person name="Kaminski F."/>
            <person name="Khachane A.N."/>
            <person name="Lang S."/>
            <person name="Linke B."/>
            <person name="McHardy A.C."/>
            <person name="Meyer F."/>
            <person name="Nechitaylo T."/>
            <person name="Puehler A."/>
            <person name="Regenhardt D."/>
            <person name="Rupp O."/>
            <person name="Sabirova J.S."/>
            <person name="Selbitschka W."/>
            <person name="Yakimov M.M."/>
            <person name="Timmis K.N."/>
            <person name="Vorhoelter F.-J."/>
            <person name="Weidner S."/>
            <person name="Kaiser O."/>
            <person name="Golyshin P.N."/>
        </authorList>
    </citation>
    <scope>NUCLEOTIDE SEQUENCE [LARGE SCALE GENOMIC DNA]</scope>
    <source>
        <strain evidence="2">ATCC 700651 / DSM 11573 / NCIMB 13689 / SK2</strain>
    </source>
</reference>
<dbReference type="Pfam" id="PF11828">
    <property type="entry name" value="DUF3348"/>
    <property type="match status" value="1"/>
</dbReference>
<keyword evidence="2" id="KW-1185">Reference proteome</keyword>
<dbReference type="STRING" id="393595.ABO_0236"/>
<proteinExistence type="predicted"/>
<evidence type="ECO:0000313" key="2">
    <source>
        <dbReference type="Proteomes" id="UP000008871"/>
    </source>
</evidence>
<dbReference type="eggNOG" id="ENOG5031BY6">
    <property type="taxonomic scope" value="Bacteria"/>
</dbReference>
<sequence>MDGWPIRTTLGGTHSLWLRSPGRPVSFTAAMDNSMYRTQTPAHTGPAGSRLVELLASLDPKAASSSHACFAERLGRLFDLSDTIALDTATQHRPKGPFTAQPDISETLQADLLKTRNTLLENLSHSFAGKQAASVISLPPLNKDIPAGKRPTFGPYERFHQAHQRQMIAALTNLRLRARRHLCAHSAELARLAELDAVFEHGLSTYVRRCFSAMPAFLEKRYRVLWQQGQHTPPQEWMAANGWLSQFCQEIQMLLLAELDARQEPILGLLDAAAGATTDADTRLTDIDDKESTTP</sequence>
<dbReference type="Proteomes" id="UP000008871">
    <property type="component" value="Chromosome"/>
</dbReference>
<accession>Q0VT36</accession>
<organism evidence="1 2">
    <name type="scientific">Alcanivorax borkumensis (strain ATCC 700651 / DSM 11573 / NCIMB 13689 / SK2)</name>
    <dbReference type="NCBI Taxonomy" id="393595"/>
    <lineage>
        <taxon>Bacteria</taxon>
        <taxon>Pseudomonadati</taxon>
        <taxon>Pseudomonadota</taxon>
        <taxon>Gammaproteobacteria</taxon>
        <taxon>Oceanospirillales</taxon>
        <taxon>Alcanivoracaceae</taxon>
        <taxon>Alcanivorax</taxon>
    </lineage>
</organism>
<protein>
    <recommendedName>
        <fullName evidence="3">DUF3348 domain-containing protein</fullName>
    </recommendedName>
</protein>
<name>Q0VT36_ALCBS</name>
<dbReference type="HOGENOM" id="CLU_076297_1_0_6"/>
<dbReference type="AlphaFoldDB" id="Q0VT36"/>